<evidence type="ECO:0000313" key="3">
    <source>
        <dbReference type="EMBL" id="MBK1714939.1"/>
    </source>
</evidence>
<evidence type="ECO:0000313" key="4">
    <source>
        <dbReference type="Proteomes" id="UP001041814"/>
    </source>
</evidence>
<keyword evidence="4" id="KW-1185">Reference proteome</keyword>
<dbReference type="Proteomes" id="UP001041814">
    <property type="component" value="Unassembled WGS sequence"/>
</dbReference>
<sequence length="294" mass="31762">MSSPVVLAAVVAYFGVVSLVLGLVILPSWRERGAELAGRLLGPLRRFRPAAPKPSVPSRWQVELAAALDADTLPLRHGVLALLTAAVVGAGPSAAMLLHEHLSASADTLPRARAFDAHLAALLAGERLVAPAPLPPALFRTESMLRERPFTADANRDWDLLHPLFRQRLLAVFATARERHGYELVLLEGYRSAQRQAQLAALGPATTRAAADQSRHQAGLAADVAFRRDGRLLVSERDPWTRQAYLHYGQIAKSFGLEWGGDWKSIRDLGHVEMQAPPANPPLPVPAAAMAAAR</sequence>
<dbReference type="CDD" id="cd14845">
    <property type="entry name" value="L-Ala-D-Glu_peptidase_like"/>
    <property type="match status" value="1"/>
</dbReference>
<evidence type="ECO:0000259" key="2">
    <source>
        <dbReference type="Pfam" id="PF13539"/>
    </source>
</evidence>
<dbReference type="InterPro" id="IPR009045">
    <property type="entry name" value="Zn_M74/Hedgehog-like"/>
</dbReference>
<organism evidence="3 4">
    <name type="scientific">Rubrivivax gelatinosus</name>
    <name type="common">Rhodocyclus gelatinosus</name>
    <name type="synonym">Rhodopseudomonas gelatinosa</name>
    <dbReference type="NCBI Taxonomy" id="28068"/>
    <lineage>
        <taxon>Bacteria</taxon>
        <taxon>Pseudomonadati</taxon>
        <taxon>Pseudomonadota</taxon>
        <taxon>Betaproteobacteria</taxon>
        <taxon>Burkholderiales</taxon>
        <taxon>Sphaerotilaceae</taxon>
        <taxon>Rubrivivax</taxon>
    </lineage>
</organism>
<keyword evidence="1" id="KW-0472">Membrane</keyword>
<dbReference type="RefSeq" id="WP_200231601.1">
    <property type="nucleotide sequence ID" value="NZ_NRRT01000076.1"/>
</dbReference>
<accession>A0ABS1DXX0</accession>
<dbReference type="Gene3D" id="3.30.1380.10">
    <property type="match status" value="1"/>
</dbReference>
<dbReference type="EMBL" id="NRRU01000088">
    <property type="protein sequence ID" value="MBK1714939.1"/>
    <property type="molecule type" value="Genomic_DNA"/>
</dbReference>
<dbReference type="Pfam" id="PF13539">
    <property type="entry name" value="Peptidase_M15_4"/>
    <property type="match status" value="1"/>
</dbReference>
<comment type="caution">
    <text evidence="3">The sequence shown here is derived from an EMBL/GenBank/DDBJ whole genome shotgun (WGS) entry which is preliminary data.</text>
</comment>
<protein>
    <recommendedName>
        <fullName evidence="2">Peptidase M15C domain-containing protein</fullName>
    </recommendedName>
</protein>
<reference evidence="3" key="1">
    <citation type="submission" date="2017-08" db="EMBL/GenBank/DDBJ databases">
        <authorList>
            <person name="Imhoff J.F."/>
            <person name="Rahn T."/>
            <person name="Kuenzel S."/>
            <person name="Neulinger S.C."/>
        </authorList>
    </citation>
    <scope>NUCLEOTIDE SEQUENCE</scope>
    <source>
        <strain evidence="3">IM 151</strain>
    </source>
</reference>
<feature type="transmembrane region" description="Helical" evidence="1">
    <location>
        <begin position="6"/>
        <end position="26"/>
    </location>
</feature>
<name>A0ABS1DXX0_RUBGE</name>
<dbReference type="SUPFAM" id="SSF55166">
    <property type="entry name" value="Hedgehog/DD-peptidase"/>
    <property type="match status" value="1"/>
</dbReference>
<evidence type="ECO:0000256" key="1">
    <source>
        <dbReference type="SAM" id="Phobius"/>
    </source>
</evidence>
<feature type="domain" description="Peptidase M15C" evidence="2">
    <location>
        <begin position="209"/>
        <end position="274"/>
    </location>
</feature>
<keyword evidence="1" id="KW-0812">Transmembrane</keyword>
<dbReference type="InterPro" id="IPR039561">
    <property type="entry name" value="Peptidase_M15C"/>
</dbReference>
<keyword evidence="1" id="KW-1133">Transmembrane helix</keyword>
<proteinExistence type="predicted"/>
<reference evidence="3" key="2">
    <citation type="journal article" date="2020" name="Microorganisms">
        <title>Osmotic Adaptation and Compatible Solute Biosynthesis of Phototrophic Bacteria as Revealed from Genome Analyses.</title>
        <authorList>
            <person name="Imhoff J.F."/>
            <person name="Rahn T."/>
            <person name="Kunzel S."/>
            <person name="Keller A."/>
            <person name="Neulinger S.C."/>
        </authorList>
    </citation>
    <scope>NUCLEOTIDE SEQUENCE</scope>
    <source>
        <strain evidence="3">IM 151</strain>
    </source>
</reference>
<gene>
    <name evidence="3" type="ORF">CKO43_19440</name>
</gene>